<sequence>MCLPAQFLFPTTSCQTALRKPLKPAAHYLTTCHIFSFPFLPFPSAQGAQVGFFFFFFFFFLLNHTILHAPTTTTKKQVNPTSNTQGHQKAPPLCTTTGPPPKPNPRAQRTQRT</sequence>
<reference evidence="3 4" key="1">
    <citation type="submission" date="2016-10" db="EMBL/GenBank/DDBJ databases">
        <title>The genome sequence of Colletotrichum fioriniae PJ7.</title>
        <authorList>
            <person name="Baroncelli R."/>
        </authorList>
    </citation>
    <scope>NUCLEOTIDE SEQUENCE [LARGE SCALE GENOMIC DNA]</scope>
    <source>
        <strain evidence="3">Col 31</strain>
    </source>
</reference>
<keyword evidence="2" id="KW-0812">Transmembrane</keyword>
<evidence type="ECO:0000256" key="1">
    <source>
        <dbReference type="SAM" id="MobiDB-lite"/>
    </source>
</evidence>
<accession>A0AAI9UW01</accession>
<gene>
    <name evidence="3" type="ORF">CMEL01_11764</name>
</gene>
<keyword evidence="4" id="KW-1185">Reference proteome</keyword>
<dbReference type="Proteomes" id="UP001239795">
    <property type="component" value="Unassembled WGS sequence"/>
</dbReference>
<proteinExistence type="predicted"/>
<evidence type="ECO:0000313" key="3">
    <source>
        <dbReference type="EMBL" id="KAK1465772.1"/>
    </source>
</evidence>
<dbReference type="AlphaFoldDB" id="A0AAI9UW01"/>
<comment type="caution">
    <text evidence="3">The sequence shown here is derived from an EMBL/GenBank/DDBJ whole genome shotgun (WGS) entry which is preliminary data.</text>
</comment>
<organism evidence="3 4">
    <name type="scientific">Colletotrichum melonis</name>
    <dbReference type="NCBI Taxonomy" id="1209925"/>
    <lineage>
        <taxon>Eukaryota</taxon>
        <taxon>Fungi</taxon>
        <taxon>Dikarya</taxon>
        <taxon>Ascomycota</taxon>
        <taxon>Pezizomycotina</taxon>
        <taxon>Sordariomycetes</taxon>
        <taxon>Hypocreomycetidae</taxon>
        <taxon>Glomerellales</taxon>
        <taxon>Glomerellaceae</taxon>
        <taxon>Colletotrichum</taxon>
        <taxon>Colletotrichum acutatum species complex</taxon>
    </lineage>
</organism>
<protein>
    <submittedName>
        <fullName evidence="3">Uncharacterized protein</fullName>
    </submittedName>
</protein>
<feature type="region of interest" description="Disordered" evidence="1">
    <location>
        <begin position="73"/>
        <end position="113"/>
    </location>
</feature>
<evidence type="ECO:0000313" key="4">
    <source>
        <dbReference type="Proteomes" id="UP001239795"/>
    </source>
</evidence>
<evidence type="ECO:0000256" key="2">
    <source>
        <dbReference type="SAM" id="Phobius"/>
    </source>
</evidence>
<dbReference type="EMBL" id="MLGG01000004">
    <property type="protein sequence ID" value="KAK1465772.1"/>
    <property type="molecule type" value="Genomic_DNA"/>
</dbReference>
<keyword evidence="2" id="KW-0472">Membrane</keyword>
<keyword evidence="2" id="KW-1133">Transmembrane helix</keyword>
<feature type="compositionally biased region" description="Polar residues" evidence="1">
    <location>
        <begin position="73"/>
        <end position="87"/>
    </location>
</feature>
<feature type="transmembrane region" description="Helical" evidence="2">
    <location>
        <begin position="47"/>
        <end position="67"/>
    </location>
</feature>
<name>A0AAI9UW01_9PEZI</name>